<dbReference type="Pfam" id="PF09348">
    <property type="entry name" value="DUF1990"/>
    <property type="match status" value="1"/>
</dbReference>
<accession>A0A100HQB6</accession>
<keyword evidence="3" id="KW-1185">Reference proteome</keyword>
<evidence type="ECO:0000313" key="2">
    <source>
        <dbReference type="EMBL" id="GAQ23765.1"/>
    </source>
</evidence>
<dbReference type="Proteomes" id="UP000056209">
    <property type="component" value="Unassembled WGS sequence"/>
</dbReference>
<comment type="caution">
    <text evidence="2">The sequence shown here is derived from an EMBL/GenBank/DDBJ whole genome shotgun (WGS) entry which is preliminary data.</text>
</comment>
<evidence type="ECO:0000313" key="3">
    <source>
        <dbReference type="Proteomes" id="UP000056209"/>
    </source>
</evidence>
<feature type="domain" description="DUF1990" evidence="1">
    <location>
        <begin position="79"/>
        <end position="169"/>
    </location>
</feature>
<proteinExistence type="predicted"/>
<name>A0A100HQB6_9DEIO</name>
<dbReference type="EMBL" id="BCMS01000005">
    <property type="protein sequence ID" value="GAQ23765.1"/>
    <property type="molecule type" value="Genomic_DNA"/>
</dbReference>
<evidence type="ECO:0000259" key="1">
    <source>
        <dbReference type="Pfam" id="PF09348"/>
    </source>
</evidence>
<organism evidence="2 3">
    <name type="scientific">Deinococcus grandis</name>
    <dbReference type="NCBI Taxonomy" id="57498"/>
    <lineage>
        <taxon>Bacteria</taxon>
        <taxon>Thermotogati</taxon>
        <taxon>Deinococcota</taxon>
        <taxon>Deinococci</taxon>
        <taxon>Deinococcales</taxon>
        <taxon>Deinococcaceae</taxon>
        <taxon>Deinococcus</taxon>
    </lineage>
</organism>
<dbReference type="RefSeq" id="WP_058979850.1">
    <property type="nucleotide sequence ID" value="NZ_BCMS01000005.1"/>
</dbReference>
<sequence>MNVLRFVALLTVAYGTRVLRLPVRGWTRTREADGVGPVTRRTYWVDLAHPERSMPDLMDDTLQRLPATIPRVLARFRRVRSSPGRTGPGDRFAILMLGVRRARVEVTDVRPDGFRLGTLRQHSESGWIEFHYRPLGEGRYRLQVTSQVRASSWVDRVAYLCGVGILQRLTWEAGLRRVLRRSGGRKVGHGTTTVEWP</sequence>
<dbReference type="InterPro" id="IPR018960">
    <property type="entry name" value="DUF1990"/>
</dbReference>
<protein>
    <recommendedName>
        <fullName evidence="1">DUF1990 domain-containing protein</fullName>
    </recommendedName>
</protein>
<reference evidence="3" key="1">
    <citation type="submission" date="2015-11" db="EMBL/GenBank/DDBJ databases">
        <title>Draft Genome Sequence of the Radioresistant Bacterium Deinococcus grandis, Isolated from Freshwater Fish in Japan.</title>
        <authorList>
            <person name="Satoh K."/>
            <person name="Onodera T."/>
            <person name="Omoso K."/>
            <person name="Takeda-Yano K."/>
            <person name="Katayama T."/>
            <person name="Oono Y."/>
            <person name="Narumi I."/>
        </authorList>
    </citation>
    <scope>NUCLEOTIDE SEQUENCE [LARGE SCALE GENOMIC DNA]</scope>
    <source>
        <strain evidence="3">ATCC 43672</strain>
    </source>
</reference>
<gene>
    <name evidence="2" type="ORF">DEIGR_330023</name>
</gene>
<dbReference type="AlphaFoldDB" id="A0A100HQB6"/>
<dbReference type="OrthoDB" id="4193407at2"/>